<dbReference type="EMBL" id="JAAQPH010000004">
    <property type="protein sequence ID" value="NIA68405.1"/>
    <property type="molecule type" value="Genomic_DNA"/>
</dbReference>
<dbReference type="Pfam" id="PF13649">
    <property type="entry name" value="Methyltransf_25"/>
    <property type="match status" value="1"/>
</dbReference>
<dbReference type="GO" id="GO:0032259">
    <property type="term" value="P:methylation"/>
    <property type="evidence" value="ECO:0007669"/>
    <property type="project" value="UniProtKB-KW"/>
</dbReference>
<dbReference type="GO" id="GO:0008168">
    <property type="term" value="F:methyltransferase activity"/>
    <property type="evidence" value="ECO:0007669"/>
    <property type="project" value="UniProtKB-KW"/>
</dbReference>
<protein>
    <submittedName>
        <fullName evidence="5">Class I SAM-dependent methyltransferase</fullName>
    </submittedName>
</protein>
<dbReference type="AlphaFoldDB" id="A0A967EX96"/>
<dbReference type="PANTHER" id="PTHR43464:SF19">
    <property type="entry name" value="UBIQUINONE BIOSYNTHESIS O-METHYLTRANSFERASE, MITOCHONDRIAL"/>
    <property type="match status" value="1"/>
</dbReference>
<name>A0A967EX96_9PROT</name>
<dbReference type="RefSeq" id="WP_167222934.1">
    <property type="nucleotide sequence ID" value="NZ_JAAQPH010000004.1"/>
</dbReference>
<evidence type="ECO:0000259" key="4">
    <source>
        <dbReference type="Pfam" id="PF13649"/>
    </source>
</evidence>
<proteinExistence type="predicted"/>
<feature type="domain" description="Methyltransferase" evidence="4">
    <location>
        <begin position="44"/>
        <end position="141"/>
    </location>
</feature>
<keyword evidence="1 5" id="KW-0489">Methyltransferase</keyword>
<dbReference type="PANTHER" id="PTHR43464">
    <property type="entry name" value="METHYLTRANSFERASE"/>
    <property type="match status" value="1"/>
</dbReference>
<keyword evidence="3" id="KW-0949">S-adenosyl-L-methionine</keyword>
<keyword evidence="2" id="KW-0808">Transferase</keyword>
<evidence type="ECO:0000313" key="6">
    <source>
        <dbReference type="Proteomes" id="UP000761264"/>
    </source>
</evidence>
<evidence type="ECO:0000256" key="1">
    <source>
        <dbReference type="ARBA" id="ARBA00022603"/>
    </source>
</evidence>
<dbReference type="InterPro" id="IPR029063">
    <property type="entry name" value="SAM-dependent_MTases_sf"/>
</dbReference>
<gene>
    <name evidence="5" type="ORF">HBA54_07350</name>
</gene>
<evidence type="ECO:0000256" key="2">
    <source>
        <dbReference type="ARBA" id="ARBA00022679"/>
    </source>
</evidence>
<dbReference type="Gene3D" id="3.40.50.150">
    <property type="entry name" value="Vaccinia Virus protein VP39"/>
    <property type="match status" value="1"/>
</dbReference>
<reference evidence="5" key="1">
    <citation type="submission" date="2020-03" db="EMBL/GenBank/DDBJ databases">
        <title>Genome of Pelagibius litoralis DSM 21314T.</title>
        <authorList>
            <person name="Wang G."/>
        </authorList>
    </citation>
    <scope>NUCLEOTIDE SEQUENCE</scope>
    <source>
        <strain evidence="5">DSM 21314</strain>
    </source>
</reference>
<evidence type="ECO:0000256" key="3">
    <source>
        <dbReference type="ARBA" id="ARBA00022691"/>
    </source>
</evidence>
<dbReference type="CDD" id="cd02440">
    <property type="entry name" value="AdoMet_MTases"/>
    <property type="match status" value="1"/>
</dbReference>
<dbReference type="Gene3D" id="2.20.130.10">
    <property type="entry name" value="CAC2371-like domains"/>
    <property type="match status" value="1"/>
</dbReference>
<dbReference type="InterPro" id="IPR041698">
    <property type="entry name" value="Methyltransf_25"/>
</dbReference>
<evidence type="ECO:0000313" key="5">
    <source>
        <dbReference type="EMBL" id="NIA68405.1"/>
    </source>
</evidence>
<dbReference type="Proteomes" id="UP000761264">
    <property type="component" value="Unassembled WGS sequence"/>
</dbReference>
<dbReference type="SUPFAM" id="SSF53335">
    <property type="entry name" value="S-adenosyl-L-methionine-dependent methyltransferases"/>
    <property type="match status" value="1"/>
</dbReference>
<comment type="caution">
    <text evidence="5">The sequence shown here is derived from an EMBL/GenBank/DDBJ whole genome shotgun (WGS) entry which is preliminary data.</text>
</comment>
<keyword evidence="6" id="KW-1185">Reference proteome</keyword>
<sequence length="256" mass="28043">MPQDDPQNDRLYRDRELAQFYDLENGWAPDFEYCLQLAKPAGSVLDLGCGTGQLATRLATNRSAGGREVTGVDPAAAMLDIARQRPGGDKVTWREADARTVRLGRQFDLVLLTGHAFQAFLTDSDQQAALATVAAHLAPQGRFIFDTRNPAAGAWRGWVAESSQRSLMHPQLGRVEAWNDANHDAKTGIVTYETHYRIASSERVLSATSKIRFTPHDRLAAILADAGLAVDEWLGDWEGGAYAANSREIIPLGRLA</sequence>
<accession>A0A967EX96</accession>
<organism evidence="5 6">
    <name type="scientific">Pelagibius litoralis</name>
    <dbReference type="NCBI Taxonomy" id="374515"/>
    <lineage>
        <taxon>Bacteria</taxon>
        <taxon>Pseudomonadati</taxon>
        <taxon>Pseudomonadota</taxon>
        <taxon>Alphaproteobacteria</taxon>
        <taxon>Rhodospirillales</taxon>
        <taxon>Rhodovibrionaceae</taxon>
        <taxon>Pelagibius</taxon>
    </lineage>
</organism>